<dbReference type="PANTHER" id="PTHR43800">
    <property type="entry name" value="PEPTIDYL-LYSINE N-ACETYLTRANSFERASE YJAB"/>
    <property type="match status" value="1"/>
</dbReference>
<comment type="caution">
    <text evidence="4">The sequence shown here is derived from an EMBL/GenBank/DDBJ whole genome shotgun (WGS) entry which is preliminary data.</text>
</comment>
<dbReference type="InterPro" id="IPR000182">
    <property type="entry name" value="GNAT_dom"/>
</dbReference>
<keyword evidence="5" id="KW-1185">Reference proteome</keyword>
<dbReference type="RefSeq" id="WP_184079320.1">
    <property type="nucleotide sequence ID" value="NZ_JACIJP010000002.1"/>
</dbReference>
<organism evidence="4 5">
    <name type="scientific">Sphingobium subterraneum</name>
    <dbReference type="NCBI Taxonomy" id="627688"/>
    <lineage>
        <taxon>Bacteria</taxon>
        <taxon>Pseudomonadati</taxon>
        <taxon>Pseudomonadota</taxon>
        <taxon>Alphaproteobacteria</taxon>
        <taxon>Sphingomonadales</taxon>
        <taxon>Sphingomonadaceae</taxon>
        <taxon>Sphingobium</taxon>
    </lineage>
</organism>
<evidence type="ECO:0000256" key="1">
    <source>
        <dbReference type="ARBA" id="ARBA00022679"/>
    </source>
</evidence>
<name>A0A841IYV3_9SPHN</name>
<dbReference type="AlphaFoldDB" id="A0A841IYV3"/>
<evidence type="ECO:0000313" key="5">
    <source>
        <dbReference type="Proteomes" id="UP000552700"/>
    </source>
</evidence>
<protein>
    <submittedName>
        <fullName evidence="4">GNAT superfamily N-acetyltransferase</fullName>
    </submittedName>
</protein>
<dbReference type="PROSITE" id="PS51186">
    <property type="entry name" value="GNAT"/>
    <property type="match status" value="1"/>
</dbReference>
<evidence type="ECO:0000259" key="3">
    <source>
        <dbReference type="PROSITE" id="PS51186"/>
    </source>
</evidence>
<accession>A0A841IYV3</accession>
<proteinExistence type="predicted"/>
<gene>
    <name evidence="4" type="ORF">FHS92_001572</name>
</gene>
<dbReference type="Gene3D" id="3.40.630.30">
    <property type="match status" value="1"/>
</dbReference>
<sequence length="206" mass="22957">MSIQPVPPGHLAAVVTTLEMTQRPAPAPLPFSPLRLVRWKAPELEKYRTLFRRVGAPWLWFSRLVMDDAAVRAIIEDPAVEIYAITDPHGIEIGLLELDFRTEGICMIAFLGLVPQLAGQGHGVWLMAHTRMLAWRKGVERVRVRTCSLDHPAALPFYRKADFVATGREIETFADPRLSGILPREAGAHIPLLETSEKDNPGARSP</sequence>
<dbReference type="SUPFAM" id="SSF55729">
    <property type="entry name" value="Acyl-CoA N-acyltransferases (Nat)"/>
    <property type="match status" value="1"/>
</dbReference>
<reference evidence="4 5" key="1">
    <citation type="submission" date="2020-08" db="EMBL/GenBank/DDBJ databases">
        <title>Genomic Encyclopedia of Type Strains, Phase IV (KMG-IV): sequencing the most valuable type-strain genomes for metagenomic binning, comparative biology and taxonomic classification.</title>
        <authorList>
            <person name="Goeker M."/>
        </authorList>
    </citation>
    <scope>NUCLEOTIDE SEQUENCE [LARGE SCALE GENOMIC DNA]</scope>
    <source>
        <strain evidence="4 5">DSM 102255</strain>
    </source>
</reference>
<feature type="domain" description="N-acetyltransferase" evidence="3">
    <location>
        <begin position="34"/>
        <end position="185"/>
    </location>
</feature>
<dbReference type="Proteomes" id="UP000552700">
    <property type="component" value="Unassembled WGS sequence"/>
</dbReference>
<evidence type="ECO:0000313" key="4">
    <source>
        <dbReference type="EMBL" id="MBB6123843.1"/>
    </source>
</evidence>
<keyword evidence="1 4" id="KW-0808">Transferase</keyword>
<dbReference type="GO" id="GO:0016747">
    <property type="term" value="F:acyltransferase activity, transferring groups other than amino-acyl groups"/>
    <property type="evidence" value="ECO:0007669"/>
    <property type="project" value="InterPro"/>
</dbReference>
<dbReference type="Pfam" id="PF00583">
    <property type="entry name" value="Acetyltransf_1"/>
    <property type="match status" value="1"/>
</dbReference>
<dbReference type="PANTHER" id="PTHR43800:SF1">
    <property type="entry name" value="PEPTIDYL-LYSINE N-ACETYLTRANSFERASE YJAB"/>
    <property type="match status" value="1"/>
</dbReference>
<dbReference type="InterPro" id="IPR016181">
    <property type="entry name" value="Acyl_CoA_acyltransferase"/>
</dbReference>
<keyword evidence="2" id="KW-0012">Acyltransferase</keyword>
<dbReference type="EMBL" id="JACIJP010000002">
    <property type="protein sequence ID" value="MBB6123843.1"/>
    <property type="molecule type" value="Genomic_DNA"/>
</dbReference>
<evidence type="ECO:0000256" key="2">
    <source>
        <dbReference type="ARBA" id="ARBA00023315"/>
    </source>
</evidence>